<evidence type="ECO:0000256" key="18">
    <source>
        <dbReference type="SAM" id="Phobius"/>
    </source>
</evidence>
<evidence type="ECO:0000256" key="5">
    <source>
        <dbReference type="ARBA" id="ARBA00022659"/>
    </source>
</evidence>
<feature type="transmembrane region" description="Helical" evidence="18">
    <location>
        <begin position="105"/>
        <end position="131"/>
    </location>
</feature>
<keyword evidence="13" id="KW-0539">Nucleus</keyword>
<gene>
    <name evidence="20" type="primary">IL15RA</name>
</gene>
<dbReference type="KEGG" id="tmu:101342850"/>
<keyword evidence="6 18" id="KW-0812">Transmembrane</keyword>
<reference evidence="20" key="1">
    <citation type="submission" date="2025-08" db="UniProtKB">
        <authorList>
            <consortium name="RefSeq"/>
        </authorList>
    </citation>
    <scope>IDENTIFICATION</scope>
</reference>
<dbReference type="GO" id="GO:0005576">
    <property type="term" value="C:extracellular region"/>
    <property type="evidence" value="ECO:0007669"/>
    <property type="project" value="UniProtKB-SubCell"/>
</dbReference>
<keyword evidence="10" id="KW-1015">Disulfide bond</keyword>
<dbReference type="FunFam" id="2.20.28.230:FF:000001">
    <property type="entry name" value="Interleukin 15 receptor subunit alpha"/>
    <property type="match status" value="1"/>
</dbReference>
<dbReference type="InParanoid" id="A0A2Y9R6E7"/>
<keyword evidence="4" id="KW-0597">Phosphoprotein</keyword>
<evidence type="ECO:0000256" key="17">
    <source>
        <dbReference type="SAM" id="MobiDB-lite"/>
    </source>
</evidence>
<keyword evidence="5" id="KW-0768">Sushi</keyword>
<dbReference type="GO" id="GO:0009986">
    <property type="term" value="C:cell surface"/>
    <property type="evidence" value="ECO:0007669"/>
    <property type="project" value="UniProtKB-SubCell"/>
</dbReference>
<dbReference type="STRING" id="127582.A0A2Y9R6E7"/>
<name>A0A2Y9R6E7_TRIMA</name>
<evidence type="ECO:0000256" key="7">
    <source>
        <dbReference type="ARBA" id="ARBA00022729"/>
    </source>
</evidence>
<dbReference type="Gene3D" id="2.20.28.230">
    <property type="match status" value="1"/>
</dbReference>
<dbReference type="GO" id="GO:0031410">
    <property type="term" value="C:cytoplasmic vesicle"/>
    <property type="evidence" value="ECO:0007669"/>
    <property type="project" value="UniProtKB-ARBA"/>
</dbReference>
<keyword evidence="7" id="KW-0732">Signal</keyword>
<feature type="region of interest" description="Disordered" evidence="17">
    <location>
        <begin position="79"/>
        <end position="98"/>
    </location>
</feature>
<proteinExistence type="predicted"/>
<evidence type="ECO:0000256" key="16">
    <source>
        <dbReference type="ARBA" id="ARBA00069591"/>
    </source>
</evidence>
<evidence type="ECO:0000256" key="4">
    <source>
        <dbReference type="ARBA" id="ARBA00022553"/>
    </source>
</evidence>
<evidence type="ECO:0000256" key="6">
    <source>
        <dbReference type="ARBA" id="ARBA00022692"/>
    </source>
</evidence>
<evidence type="ECO:0000256" key="2">
    <source>
        <dbReference type="ARBA" id="ARBA00004241"/>
    </source>
</evidence>
<keyword evidence="12" id="KW-0325">Glycoprotein</keyword>
<evidence type="ECO:0000256" key="10">
    <source>
        <dbReference type="ARBA" id="ARBA00023157"/>
    </source>
</evidence>
<evidence type="ECO:0000256" key="1">
    <source>
        <dbReference type="ARBA" id="ARBA00004239"/>
    </source>
</evidence>
<comment type="subcellular location">
    <subcellularLocation>
        <location evidence="2">Cell surface</location>
    </subcellularLocation>
    <subcellularLocation>
        <location evidence="14">Nucleus membrane</location>
        <topology evidence="14">Single-pass type I membrane protein</topology>
    </subcellularLocation>
    <subcellularLocation>
        <location evidence="1">Secreted</location>
        <location evidence="1">Extracellular space</location>
    </subcellularLocation>
</comment>
<feature type="region of interest" description="Disordered" evidence="17">
    <location>
        <begin position="139"/>
        <end position="171"/>
    </location>
</feature>
<evidence type="ECO:0000313" key="20">
    <source>
        <dbReference type="RefSeq" id="XP_023590087.1"/>
    </source>
</evidence>
<keyword evidence="19" id="KW-1185">Reference proteome</keyword>
<evidence type="ECO:0000256" key="14">
    <source>
        <dbReference type="ARBA" id="ARBA00046292"/>
    </source>
</evidence>
<evidence type="ECO:0000256" key="9">
    <source>
        <dbReference type="ARBA" id="ARBA00023136"/>
    </source>
</evidence>
<organism evidence="19 20">
    <name type="scientific">Trichechus manatus latirostris</name>
    <name type="common">Florida manatee</name>
    <dbReference type="NCBI Taxonomy" id="127582"/>
    <lineage>
        <taxon>Eukaryota</taxon>
        <taxon>Metazoa</taxon>
        <taxon>Chordata</taxon>
        <taxon>Craniata</taxon>
        <taxon>Vertebrata</taxon>
        <taxon>Euteleostomi</taxon>
        <taxon>Mammalia</taxon>
        <taxon>Eutheria</taxon>
        <taxon>Afrotheria</taxon>
        <taxon>Sirenia</taxon>
        <taxon>Trichechidae</taxon>
        <taxon>Trichechus</taxon>
    </lineage>
</organism>
<evidence type="ECO:0000256" key="11">
    <source>
        <dbReference type="ARBA" id="ARBA00023170"/>
    </source>
</evidence>
<dbReference type="AlphaFoldDB" id="A0A2Y9R6E7"/>
<dbReference type="FunCoup" id="A0A2Y9R6E7">
    <property type="interactions" value="495"/>
</dbReference>
<evidence type="ECO:0000256" key="8">
    <source>
        <dbReference type="ARBA" id="ARBA00022989"/>
    </source>
</evidence>
<evidence type="ECO:0000256" key="12">
    <source>
        <dbReference type="ARBA" id="ARBA00023180"/>
    </source>
</evidence>
<dbReference type="InterPro" id="IPR042372">
    <property type="entry name" value="IL15RA"/>
</dbReference>
<dbReference type="GO" id="GO:0031965">
    <property type="term" value="C:nuclear membrane"/>
    <property type="evidence" value="ECO:0007669"/>
    <property type="project" value="UniProtKB-SubCell"/>
</dbReference>
<dbReference type="RefSeq" id="XP_023590087.1">
    <property type="nucleotide sequence ID" value="XM_023734319.1"/>
</dbReference>
<dbReference type="GO" id="GO:0005886">
    <property type="term" value="C:plasma membrane"/>
    <property type="evidence" value="ECO:0007669"/>
    <property type="project" value="UniProtKB-ARBA"/>
</dbReference>
<accession>A0A2Y9R6E7</accession>
<dbReference type="PANTHER" id="PTHR15060:SF0">
    <property type="entry name" value="INTERLEUKIN-15 RECEPTOR SUBUNIT ALPHA"/>
    <property type="match status" value="1"/>
</dbReference>
<keyword evidence="11 20" id="KW-0675">Receptor</keyword>
<protein>
    <recommendedName>
        <fullName evidence="16">Interleukin-15 receptor subunit alpha</fullName>
    </recommendedName>
</protein>
<evidence type="ECO:0000256" key="13">
    <source>
        <dbReference type="ARBA" id="ARBA00023242"/>
    </source>
</evidence>
<evidence type="ECO:0000256" key="15">
    <source>
        <dbReference type="ARBA" id="ARBA00062744"/>
    </source>
</evidence>
<keyword evidence="8 18" id="KW-1133">Transmembrane helix</keyword>
<dbReference type="GeneID" id="101342850"/>
<sequence>MSVEHADIRVKNYNLSSRERYTCNSGFKRKAGTSSLTECVLNKTTNTAHWTTPNLKCIRDPSLTHQMPVSSSTLAPAKVIPQPESFTPSRKDASSDNSTAVTGSFSAVTVAVSTSVLLLTAVGVLLFCLCYKKTRQYPPTPNVEMDNIEDMPMTAETSNRQEDTEDYQYNL</sequence>
<keyword evidence="9 18" id="KW-0472">Membrane</keyword>
<comment type="subunit">
    <text evidence="15">The interleukin-15 receptor IL15R is a heterotrimer of IL15RA, IL2RB and IL2RG. IL15RA also self-associates. Interacts with SYK.</text>
</comment>
<keyword evidence="3" id="KW-0964">Secreted</keyword>
<dbReference type="SUPFAM" id="SSF57535">
    <property type="entry name" value="Complement control module/SCR domain"/>
    <property type="match status" value="1"/>
</dbReference>
<evidence type="ECO:0000313" key="19">
    <source>
        <dbReference type="Proteomes" id="UP000248480"/>
    </source>
</evidence>
<evidence type="ECO:0000256" key="3">
    <source>
        <dbReference type="ARBA" id="ARBA00022525"/>
    </source>
</evidence>
<dbReference type="Proteomes" id="UP000248480">
    <property type="component" value="Unplaced"/>
</dbReference>
<dbReference type="PANTHER" id="PTHR15060">
    <property type="entry name" value="INTERLEUKIN-15 RECEPTOR SUBUNIT ALPHA"/>
    <property type="match status" value="1"/>
</dbReference>
<dbReference type="InterPro" id="IPR035976">
    <property type="entry name" value="Sushi/SCR/CCP_sf"/>
</dbReference>
<dbReference type="GO" id="GO:0042010">
    <property type="term" value="F:interleukin-15 receptor activity"/>
    <property type="evidence" value="ECO:0007669"/>
    <property type="project" value="InterPro"/>
</dbReference>
<dbReference type="CTD" id="3601"/>